<name>A0A0A6X4P1_ACTUT</name>
<dbReference type="EMBL" id="JRTT01000032">
    <property type="protein sequence ID" value="KHD75072.1"/>
    <property type="molecule type" value="Genomic_DNA"/>
</dbReference>
<dbReference type="InterPro" id="IPR016181">
    <property type="entry name" value="Acyl_CoA_acyltransferase"/>
</dbReference>
<evidence type="ECO:0000313" key="3">
    <source>
        <dbReference type="Proteomes" id="UP000054537"/>
    </source>
</evidence>
<organism evidence="2 3">
    <name type="scientific">Actinoplanes utahensis</name>
    <dbReference type="NCBI Taxonomy" id="1869"/>
    <lineage>
        <taxon>Bacteria</taxon>
        <taxon>Bacillati</taxon>
        <taxon>Actinomycetota</taxon>
        <taxon>Actinomycetes</taxon>
        <taxon>Micromonosporales</taxon>
        <taxon>Micromonosporaceae</taxon>
        <taxon>Actinoplanes</taxon>
    </lineage>
</organism>
<reference evidence="2 3" key="1">
    <citation type="submission" date="2014-10" db="EMBL/GenBank/DDBJ databases">
        <title>Draft genome sequence of Actinoplanes utahensis NRRL 12052.</title>
        <authorList>
            <person name="Velasco-Bucheli B."/>
            <person name="del Cerro C."/>
            <person name="Hormigo D."/>
            <person name="Garcia J.L."/>
            <person name="Acebal C."/>
            <person name="Arroyo M."/>
            <person name="de la Mata I."/>
        </authorList>
    </citation>
    <scope>NUCLEOTIDE SEQUENCE [LARGE SCALE GENOMIC DNA]</scope>
    <source>
        <strain evidence="2 3">NRRL 12052</strain>
    </source>
</reference>
<dbReference type="Pfam" id="PF00583">
    <property type="entry name" value="Acetyltransf_1"/>
    <property type="match status" value="1"/>
</dbReference>
<dbReference type="OrthoDB" id="3814600at2"/>
<proteinExistence type="predicted"/>
<gene>
    <name evidence="2" type="ORF">MB27_25210</name>
</gene>
<dbReference type="SUPFAM" id="SSF55729">
    <property type="entry name" value="Acyl-CoA N-acyltransferases (Nat)"/>
    <property type="match status" value="1"/>
</dbReference>
<keyword evidence="3" id="KW-1185">Reference proteome</keyword>
<keyword evidence="2" id="KW-0808">Transferase</keyword>
<dbReference type="GO" id="GO:0016747">
    <property type="term" value="F:acyltransferase activity, transferring groups other than amino-acyl groups"/>
    <property type="evidence" value="ECO:0007669"/>
    <property type="project" value="InterPro"/>
</dbReference>
<feature type="domain" description="N-acetyltransferase" evidence="1">
    <location>
        <begin position="115"/>
        <end position="250"/>
    </location>
</feature>
<dbReference type="PROSITE" id="PS51186">
    <property type="entry name" value="GNAT"/>
    <property type="match status" value="1"/>
</dbReference>
<dbReference type="InterPro" id="IPR000182">
    <property type="entry name" value="GNAT_dom"/>
</dbReference>
<comment type="caution">
    <text evidence="2">The sequence shown here is derived from an EMBL/GenBank/DDBJ whole genome shotgun (WGS) entry which is preliminary data.</text>
</comment>
<dbReference type="AlphaFoldDB" id="A0A0A6X4P1"/>
<evidence type="ECO:0000259" key="1">
    <source>
        <dbReference type="PROSITE" id="PS51186"/>
    </source>
</evidence>
<dbReference type="RefSeq" id="WP_043528292.1">
    <property type="nucleotide sequence ID" value="NZ_BAABKU010000002.1"/>
</dbReference>
<dbReference type="Proteomes" id="UP000054537">
    <property type="component" value="Unassembled WGS sequence"/>
</dbReference>
<dbReference type="CDD" id="cd04301">
    <property type="entry name" value="NAT_SF"/>
    <property type="match status" value="1"/>
</dbReference>
<dbReference type="Gene3D" id="3.40.630.30">
    <property type="match status" value="1"/>
</dbReference>
<dbReference type="STRING" id="1869.MB27_25210"/>
<protein>
    <submittedName>
        <fullName evidence="2">Acetyltransferase</fullName>
    </submittedName>
</protein>
<sequence>MDLRIQRSVVSTLRTRPKAVEIGPFVAGFDPDTASPFVNYATPIPDVPITAADVDALIGAFTGAGRKPRLEYVVSTTPELEELLLGAGFTVEVRHRYLVCTPQTLTVPPVPEGLSLTEPTTDPQRAALSAATAEAFGALWEASEADVIRLRRSQERGGIAIAAFTASGECAGGGQATPPSDALCEVAGIGVREPFRRRGLAAAFTAEITRRAFDRGVDFAWLEASGGDSWRVYERIGYVPAGHRLYISKN</sequence>
<dbReference type="eggNOG" id="COG0456">
    <property type="taxonomic scope" value="Bacteria"/>
</dbReference>
<evidence type="ECO:0000313" key="2">
    <source>
        <dbReference type="EMBL" id="KHD75072.1"/>
    </source>
</evidence>
<accession>A0A0A6X4P1</accession>